<evidence type="ECO:0000259" key="3">
    <source>
        <dbReference type="PROSITE" id="PS50801"/>
    </source>
</evidence>
<feature type="region of interest" description="Disordered" evidence="1">
    <location>
        <begin position="653"/>
        <end position="689"/>
    </location>
</feature>
<dbReference type="EMBL" id="JAGRRH010000032">
    <property type="protein sequence ID" value="KAG7339587.1"/>
    <property type="molecule type" value="Genomic_DNA"/>
</dbReference>
<protein>
    <submittedName>
        <fullName evidence="5">STAS domain containing protein</fullName>
    </submittedName>
</protein>
<dbReference type="InterPro" id="IPR002645">
    <property type="entry name" value="STAS_dom"/>
</dbReference>
<feature type="region of interest" description="Disordered" evidence="1">
    <location>
        <begin position="1"/>
        <end position="28"/>
    </location>
</feature>
<dbReference type="PANTHER" id="PTHR43310:SF2">
    <property type="entry name" value="SLC26A_SULP TRANSPORTER DOMAIN-CONTAINING PROTEIN"/>
    <property type="match status" value="1"/>
</dbReference>
<evidence type="ECO:0000256" key="1">
    <source>
        <dbReference type="SAM" id="MobiDB-lite"/>
    </source>
</evidence>
<comment type="caution">
    <text evidence="5">The sequence shown here is derived from an EMBL/GenBank/DDBJ whole genome shotgun (WGS) entry which is preliminary data.</text>
</comment>
<evidence type="ECO:0000313" key="5">
    <source>
        <dbReference type="EMBL" id="KAG7365632.1"/>
    </source>
</evidence>
<feature type="transmembrane region" description="Helical" evidence="2">
    <location>
        <begin position="794"/>
        <end position="816"/>
    </location>
</feature>
<sequence>MSNDSESSAYRDDRLDGNNVDEVGDTSISISTPMAESTGLMDLFVPPSETTVAVSADGASSSCSPAIRMNPSDISSPQENDSVVVKNERTSSLLLGSTSPNLSPLQSTLDSMDEWRTDVDNQLQTSFSTPVRIKTLTEASSSAFPEALITPSSSGRCRNQIIMQSTPRPQQLSPLASLFEKPSPPPRIPKLLGPSQQRQISERTITHANNNNNNDMDSSSASLVDMAQESSSLLQSQFFFAASRHKSLQQQQQQKVEAFQPSKSSSSFFCCCWTTTLYRKIYSILPYPTTVAGSAMFLLYHVVFCLANGSAITRPSSTSNGNENDTPPLLGNMAKWTSIGIFVSCPVLIHRLGNTDNNGGIPALYPSADLFLAPFLAEAAKVVDQIIVATAAAATEDGYDDDDAQQQMAVWFGSFAVLSAIGMALAGSFLWLAATFQLANLGTYLPYSVLCGFFSAVGVLLWALAFSVDTSGHSWKDVFLSGPHSNPALIWDSICHHLPSLFVGILMNRLGPKNPFFVIMLIVATVLIFYIIMLITGTSLEQAQQNHWFWSYDELATTATTTKLVNTTTITNFTTPSSIHRLLPEWTLPPTPFGAWASIVNGNVNWNAVGQGLHNMVALAFLYLLRSSIHASALTKNVKNLVRRIPIKQTTQLTTTTTTNKSESPDVSNDVEEEVEGDDDDGEDDDEGTLLLGKRATSGAYHQATNIVESVRNQVEILSMSLADQETLRGQNRKKKTVNFSPNTETSLQETSGDLVGDNPAVVSTEKKPTTTQDYYEIWAKPSQRTLEEVFVEYGYALFVVSLCGGFGCCPTVATSNTMYAIGAGDPAPQYGSVLLLLIFYFTDFAVVRFIPKTAFSSLLVLGAVDTIVIWFIRPFQKMESWIEWSVVPLIVFFSLFVGFLNAVFLGIALSTFVFVTSFFQVGVVKYNATGLEIRSRIERSLIQSVWLDTHGDAIQVLVLQNYLFFGNASTIRNYIATMFEEVDITVSQRLDFAIPPVPSILVVDLSLITGMDTSTVDIFGEIRGLCKTNDCKLYLCGLSPRQKKALTKAGIKPDRAFLRRSKRQFVFFSDLDSGLGAAEDVLIKDEMQTSDILDLSSPPLLGRLDEMSGFHVALRQIDELHGVDYSEGLLPLEEYTKRIDLVEGQILFEIDGNKGVIQEGDHGLFFIESGTLRVERDLSDNATWTRTRSYFGTSALHKLESSIGPGNSSNNKDTNRLTLTGQHARLGTIARRSALAKRYAGGEKAYSARGSARIGPGWVVGTNEFVSGQPPWGIFRAATLVRLHHLPFTTIRTIEQKDPVMILRLYKLLAHMMVRNETNTVAQLTVMRNILSAPAHSKPIPRAAAMRTMLR</sequence>
<keyword evidence="2" id="KW-1133">Transmembrane helix</keyword>
<keyword evidence="2" id="KW-0812">Transmembrane</keyword>
<keyword evidence="2" id="KW-0472">Membrane</keyword>
<feature type="transmembrane region" description="Helical" evidence="2">
    <location>
        <begin position="409"/>
        <end position="432"/>
    </location>
</feature>
<keyword evidence="6" id="KW-1185">Reference proteome</keyword>
<gene>
    <name evidence="5" type="ORF">IV203_025073</name>
    <name evidence="4" type="ORF">IV203_025180</name>
</gene>
<feature type="domain" description="STAS" evidence="3">
    <location>
        <begin position="953"/>
        <end position="1079"/>
    </location>
</feature>
<organism evidence="5 6">
    <name type="scientific">Nitzschia inconspicua</name>
    <dbReference type="NCBI Taxonomy" id="303405"/>
    <lineage>
        <taxon>Eukaryota</taxon>
        <taxon>Sar</taxon>
        <taxon>Stramenopiles</taxon>
        <taxon>Ochrophyta</taxon>
        <taxon>Bacillariophyta</taxon>
        <taxon>Bacillariophyceae</taxon>
        <taxon>Bacillariophycidae</taxon>
        <taxon>Bacillariales</taxon>
        <taxon>Bacillariaceae</taxon>
        <taxon>Nitzschia</taxon>
    </lineage>
</organism>
<accession>A0A9K3LNU5</accession>
<dbReference type="PANTHER" id="PTHR43310">
    <property type="entry name" value="SULFATE TRANSPORTER YBAR-RELATED"/>
    <property type="match status" value="1"/>
</dbReference>
<evidence type="ECO:0000313" key="6">
    <source>
        <dbReference type="Proteomes" id="UP000693970"/>
    </source>
</evidence>
<dbReference type="EMBL" id="JAGRRH010000008">
    <property type="protein sequence ID" value="KAG7365632.1"/>
    <property type="molecule type" value="Genomic_DNA"/>
</dbReference>
<dbReference type="Pfam" id="PF01740">
    <property type="entry name" value="STAS"/>
    <property type="match status" value="1"/>
</dbReference>
<feature type="transmembrane region" description="Helical" evidence="2">
    <location>
        <begin position="828"/>
        <end position="848"/>
    </location>
</feature>
<proteinExistence type="predicted"/>
<name>A0A9K3LNU5_9STRA</name>
<feature type="transmembrane region" description="Helical" evidence="2">
    <location>
        <begin position="444"/>
        <end position="468"/>
    </location>
</feature>
<evidence type="ECO:0000313" key="4">
    <source>
        <dbReference type="EMBL" id="KAG7339587.1"/>
    </source>
</evidence>
<feature type="transmembrane region" description="Helical" evidence="2">
    <location>
        <begin position="885"/>
        <end position="916"/>
    </location>
</feature>
<feature type="compositionally biased region" description="Polar residues" evidence="1">
    <location>
        <begin position="738"/>
        <end position="752"/>
    </location>
</feature>
<feature type="region of interest" description="Disordered" evidence="1">
    <location>
        <begin position="58"/>
        <end position="80"/>
    </location>
</feature>
<dbReference type="InterPro" id="IPR052706">
    <property type="entry name" value="Membrane-Transporter-like"/>
</dbReference>
<evidence type="ECO:0000256" key="2">
    <source>
        <dbReference type="SAM" id="Phobius"/>
    </source>
</evidence>
<dbReference type="PROSITE" id="PS50801">
    <property type="entry name" value="STAS"/>
    <property type="match status" value="1"/>
</dbReference>
<dbReference type="CDD" id="cd07042">
    <property type="entry name" value="STAS_SulP_like_sulfate_transporter"/>
    <property type="match status" value="1"/>
</dbReference>
<feature type="transmembrane region" description="Helical" evidence="2">
    <location>
        <begin position="516"/>
        <end position="535"/>
    </location>
</feature>
<feature type="compositionally biased region" description="Acidic residues" evidence="1">
    <location>
        <begin position="669"/>
        <end position="688"/>
    </location>
</feature>
<dbReference type="OrthoDB" id="409725at2759"/>
<dbReference type="Proteomes" id="UP000693970">
    <property type="component" value="Unassembled WGS sequence"/>
</dbReference>
<feature type="region of interest" description="Disordered" evidence="1">
    <location>
        <begin position="728"/>
        <end position="768"/>
    </location>
</feature>
<reference evidence="5" key="2">
    <citation type="submission" date="2021-04" db="EMBL/GenBank/DDBJ databases">
        <authorList>
            <person name="Podell S."/>
        </authorList>
    </citation>
    <scope>NUCLEOTIDE SEQUENCE</scope>
    <source>
        <strain evidence="5">Hildebrandi</strain>
    </source>
</reference>
<reference evidence="5" key="1">
    <citation type="journal article" date="2021" name="Sci. Rep.">
        <title>Diploid genomic architecture of Nitzschia inconspicua, an elite biomass production diatom.</title>
        <authorList>
            <person name="Oliver A."/>
            <person name="Podell S."/>
            <person name="Pinowska A."/>
            <person name="Traller J.C."/>
            <person name="Smith S.R."/>
            <person name="McClure R."/>
            <person name="Beliaev A."/>
            <person name="Bohutskyi P."/>
            <person name="Hill E.A."/>
            <person name="Rabines A."/>
            <person name="Zheng H."/>
            <person name="Allen L.Z."/>
            <person name="Kuo A."/>
            <person name="Grigoriev I.V."/>
            <person name="Allen A.E."/>
            <person name="Hazlebeck D."/>
            <person name="Allen E.E."/>
        </authorList>
    </citation>
    <scope>NUCLEOTIDE SEQUENCE</scope>
    <source>
        <strain evidence="5">Hildebrandi</strain>
    </source>
</reference>
<feature type="transmembrane region" description="Helical" evidence="2">
    <location>
        <begin position="854"/>
        <end position="873"/>
    </location>
</feature>